<feature type="transmembrane region" description="Helical" evidence="9">
    <location>
        <begin position="29"/>
        <end position="48"/>
    </location>
</feature>
<feature type="compositionally biased region" description="Basic and acidic residues" evidence="8">
    <location>
        <begin position="1"/>
        <end position="21"/>
    </location>
</feature>
<evidence type="ECO:0000256" key="9">
    <source>
        <dbReference type="SAM" id="Phobius"/>
    </source>
</evidence>
<evidence type="ECO:0000256" key="3">
    <source>
        <dbReference type="ARBA" id="ARBA00022475"/>
    </source>
</evidence>
<accession>A0A5B9QCR1</accession>
<feature type="region of interest" description="Disordered" evidence="8">
    <location>
        <begin position="1"/>
        <end position="23"/>
    </location>
</feature>
<evidence type="ECO:0000256" key="8">
    <source>
        <dbReference type="SAM" id="MobiDB-lite"/>
    </source>
</evidence>
<dbReference type="GO" id="GO:0022857">
    <property type="term" value="F:transmembrane transporter activity"/>
    <property type="evidence" value="ECO:0007669"/>
    <property type="project" value="InterPro"/>
</dbReference>
<comment type="similarity">
    <text evidence="2 7">Belongs to the ExbD/TolR family.</text>
</comment>
<gene>
    <name evidence="10" type="ORF">Pr1d_28910</name>
</gene>
<dbReference type="Proteomes" id="UP000323917">
    <property type="component" value="Chromosome"/>
</dbReference>
<dbReference type="GO" id="GO:0015031">
    <property type="term" value="P:protein transport"/>
    <property type="evidence" value="ECO:0007669"/>
    <property type="project" value="UniProtKB-KW"/>
</dbReference>
<dbReference type="PANTHER" id="PTHR30558">
    <property type="entry name" value="EXBD MEMBRANE COMPONENT OF PMF-DRIVEN MACROMOLECULE IMPORT SYSTEM"/>
    <property type="match status" value="1"/>
</dbReference>
<dbReference type="AlphaFoldDB" id="A0A5B9QCR1"/>
<protein>
    <submittedName>
        <fullName evidence="10">Colicin uptake protein TolR</fullName>
    </submittedName>
</protein>
<keyword evidence="11" id="KW-1185">Reference proteome</keyword>
<evidence type="ECO:0000256" key="7">
    <source>
        <dbReference type="RuleBase" id="RU003879"/>
    </source>
</evidence>
<evidence type="ECO:0000256" key="1">
    <source>
        <dbReference type="ARBA" id="ARBA00004162"/>
    </source>
</evidence>
<dbReference type="KEGG" id="bgok:Pr1d_28910"/>
<keyword evidence="5 9" id="KW-1133">Transmembrane helix</keyword>
<keyword evidence="3" id="KW-1003">Cell membrane</keyword>
<dbReference type="GO" id="GO:0005886">
    <property type="term" value="C:plasma membrane"/>
    <property type="evidence" value="ECO:0007669"/>
    <property type="project" value="UniProtKB-SubCell"/>
</dbReference>
<evidence type="ECO:0000313" key="10">
    <source>
        <dbReference type="EMBL" id="QEG35589.1"/>
    </source>
</evidence>
<evidence type="ECO:0000256" key="4">
    <source>
        <dbReference type="ARBA" id="ARBA00022692"/>
    </source>
</evidence>
<keyword evidence="6 9" id="KW-0472">Membrane</keyword>
<keyword evidence="7" id="KW-0653">Protein transport</keyword>
<dbReference type="OrthoDB" id="292474at2"/>
<proteinExistence type="inferred from homology"/>
<evidence type="ECO:0000256" key="6">
    <source>
        <dbReference type="ARBA" id="ARBA00023136"/>
    </source>
</evidence>
<dbReference type="RefSeq" id="WP_148074089.1">
    <property type="nucleotide sequence ID" value="NZ_CP042913.1"/>
</dbReference>
<organism evidence="10 11">
    <name type="scientific">Bythopirellula goksoeyrii</name>
    <dbReference type="NCBI Taxonomy" id="1400387"/>
    <lineage>
        <taxon>Bacteria</taxon>
        <taxon>Pseudomonadati</taxon>
        <taxon>Planctomycetota</taxon>
        <taxon>Planctomycetia</taxon>
        <taxon>Pirellulales</taxon>
        <taxon>Lacipirellulaceae</taxon>
        <taxon>Bythopirellula</taxon>
    </lineage>
</organism>
<evidence type="ECO:0000256" key="2">
    <source>
        <dbReference type="ARBA" id="ARBA00005811"/>
    </source>
</evidence>
<reference evidence="10 11" key="1">
    <citation type="submission" date="2019-08" db="EMBL/GenBank/DDBJ databases">
        <title>Deep-cultivation of Planctomycetes and their phenomic and genomic characterization uncovers novel biology.</title>
        <authorList>
            <person name="Wiegand S."/>
            <person name="Jogler M."/>
            <person name="Boedeker C."/>
            <person name="Pinto D."/>
            <person name="Vollmers J."/>
            <person name="Rivas-Marin E."/>
            <person name="Kohn T."/>
            <person name="Peeters S.H."/>
            <person name="Heuer A."/>
            <person name="Rast P."/>
            <person name="Oberbeckmann S."/>
            <person name="Bunk B."/>
            <person name="Jeske O."/>
            <person name="Meyerdierks A."/>
            <person name="Storesund J.E."/>
            <person name="Kallscheuer N."/>
            <person name="Luecker S."/>
            <person name="Lage O.M."/>
            <person name="Pohl T."/>
            <person name="Merkel B.J."/>
            <person name="Hornburger P."/>
            <person name="Mueller R.-W."/>
            <person name="Bruemmer F."/>
            <person name="Labrenz M."/>
            <person name="Spormann A.M."/>
            <person name="Op den Camp H."/>
            <person name="Overmann J."/>
            <person name="Amann R."/>
            <person name="Jetten M.S.M."/>
            <person name="Mascher T."/>
            <person name="Medema M.H."/>
            <person name="Devos D.P."/>
            <person name="Kaster A.-K."/>
            <person name="Ovreas L."/>
            <person name="Rohde M."/>
            <person name="Galperin M.Y."/>
            <person name="Jogler C."/>
        </authorList>
    </citation>
    <scope>NUCLEOTIDE SEQUENCE [LARGE SCALE GENOMIC DNA]</scope>
    <source>
        <strain evidence="10 11">Pr1d</strain>
    </source>
</reference>
<dbReference type="EMBL" id="CP042913">
    <property type="protein sequence ID" value="QEG35589.1"/>
    <property type="molecule type" value="Genomic_DNA"/>
</dbReference>
<evidence type="ECO:0000256" key="5">
    <source>
        <dbReference type="ARBA" id="ARBA00022989"/>
    </source>
</evidence>
<evidence type="ECO:0000313" key="11">
    <source>
        <dbReference type="Proteomes" id="UP000323917"/>
    </source>
</evidence>
<sequence length="163" mass="18101">MAEETHYSEDAITRHRSHSGEDDMDLTPMVDVTFLLLIFFMITAAFALQKSLEVPPVKEDEAAASQSVDDLEKDSIVVRVDEDNVFWISGPSAPEEQRATSVQEMIIKLRKVREESSTGAAKMLVQANGDARHEFVVAALDAGTGVGMEEIRLMSYEEGDFDF</sequence>
<comment type="subcellular location">
    <subcellularLocation>
        <location evidence="1">Cell membrane</location>
        <topology evidence="1">Single-pass membrane protein</topology>
    </subcellularLocation>
    <subcellularLocation>
        <location evidence="7">Cell membrane</location>
        <topology evidence="7">Single-pass type II membrane protein</topology>
    </subcellularLocation>
</comment>
<name>A0A5B9QCR1_9BACT</name>
<keyword evidence="4 7" id="KW-0812">Transmembrane</keyword>
<dbReference type="PANTHER" id="PTHR30558:SF3">
    <property type="entry name" value="BIOPOLYMER TRANSPORT PROTEIN EXBD-RELATED"/>
    <property type="match status" value="1"/>
</dbReference>
<keyword evidence="7" id="KW-0813">Transport</keyword>
<dbReference type="InterPro" id="IPR003400">
    <property type="entry name" value="ExbD"/>
</dbReference>
<dbReference type="Pfam" id="PF02472">
    <property type="entry name" value="ExbD"/>
    <property type="match status" value="1"/>
</dbReference>